<name>A0A061EMC3_THECC</name>
<accession>A0A061EMC3</accession>
<evidence type="ECO:0000313" key="2">
    <source>
        <dbReference type="Proteomes" id="UP000026915"/>
    </source>
</evidence>
<reference evidence="1 2" key="1">
    <citation type="journal article" date="2013" name="Genome Biol.">
        <title>The genome sequence of the most widely cultivated cacao type and its use to identify candidate genes regulating pod color.</title>
        <authorList>
            <person name="Motamayor J.C."/>
            <person name="Mockaitis K."/>
            <person name="Schmutz J."/>
            <person name="Haiminen N."/>
            <person name="Iii D.L."/>
            <person name="Cornejo O."/>
            <person name="Findley S.D."/>
            <person name="Zheng P."/>
            <person name="Utro F."/>
            <person name="Royaert S."/>
            <person name="Saski C."/>
            <person name="Jenkins J."/>
            <person name="Podicheti R."/>
            <person name="Zhao M."/>
            <person name="Scheffler B.E."/>
            <person name="Stack J.C."/>
            <person name="Feltus F.A."/>
            <person name="Mustiga G.M."/>
            <person name="Amores F."/>
            <person name="Phillips W."/>
            <person name="Marelli J.P."/>
            <person name="May G.D."/>
            <person name="Shapiro H."/>
            <person name="Ma J."/>
            <person name="Bustamante C.D."/>
            <person name="Schnell R.J."/>
            <person name="Main D."/>
            <person name="Gilbert D."/>
            <person name="Parida L."/>
            <person name="Kuhn D.N."/>
        </authorList>
    </citation>
    <scope>NUCLEOTIDE SEQUENCE [LARGE SCALE GENOMIC DNA]</scope>
    <source>
        <strain evidence="2">cv. Matina 1-6</strain>
    </source>
</reference>
<dbReference type="EMBL" id="CM001882">
    <property type="protein sequence ID" value="EOY03474.1"/>
    <property type="molecule type" value="Genomic_DNA"/>
</dbReference>
<organism evidence="1 2">
    <name type="scientific">Theobroma cacao</name>
    <name type="common">Cacao</name>
    <name type="synonym">Cocoa</name>
    <dbReference type="NCBI Taxonomy" id="3641"/>
    <lineage>
        <taxon>Eukaryota</taxon>
        <taxon>Viridiplantae</taxon>
        <taxon>Streptophyta</taxon>
        <taxon>Embryophyta</taxon>
        <taxon>Tracheophyta</taxon>
        <taxon>Spermatophyta</taxon>
        <taxon>Magnoliopsida</taxon>
        <taxon>eudicotyledons</taxon>
        <taxon>Gunneridae</taxon>
        <taxon>Pentapetalae</taxon>
        <taxon>rosids</taxon>
        <taxon>malvids</taxon>
        <taxon>Malvales</taxon>
        <taxon>Malvaceae</taxon>
        <taxon>Byttnerioideae</taxon>
        <taxon>Theobroma</taxon>
    </lineage>
</organism>
<sequence>MAPALSLSVSHLPVCKSQDFSKDTCLPKGTNRENPSAKIASDVKLSKRKLLSSTALGLIGGLSVAQPIQRSQLKAHQIECHIQDSCSTWTKVL</sequence>
<dbReference type="HOGENOM" id="CLU_2403952_0_0_1"/>
<dbReference type="STRING" id="3641.A0A061EMC3"/>
<protein>
    <submittedName>
        <fullName evidence="1">Uncharacterized protein</fullName>
    </submittedName>
</protein>
<dbReference type="InParanoid" id="A0A061EMC3"/>
<proteinExistence type="predicted"/>
<evidence type="ECO:0000313" key="1">
    <source>
        <dbReference type="EMBL" id="EOY03474.1"/>
    </source>
</evidence>
<dbReference type="OMA" id="QIECHIQ"/>
<dbReference type="Gramene" id="EOY03474">
    <property type="protein sequence ID" value="EOY03474"/>
    <property type="gene ID" value="TCM_018562"/>
</dbReference>
<dbReference type="AlphaFoldDB" id="A0A061EMC3"/>
<dbReference type="Proteomes" id="UP000026915">
    <property type="component" value="Chromosome 4"/>
</dbReference>
<keyword evidence="2" id="KW-1185">Reference proteome</keyword>
<gene>
    <name evidence="1" type="ORF">TCM_018562</name>
</gene>